<evidence type="ECO:0000313" key="3">
    <source>
        <dbReference type="EMBL" id="KAL1793585.1"/>
    </source>
</evidence>
<feature type="region of interest" description="Disordered" evidence="1">
    <location>
        <begin position="300"/>
        <end position="377"/>
    </location>
</feature>
<evidence type="ECO:0000313" key="4">
    <source>
        <dbReference type="Proteomes" id="UP001578633"/>
    </source>
</evidence>
<dbReference type="GeneID" id="96088889"/>
<evidence type="ECO:0000256" key="1">
    <source>
        <dbReference type="SAM" id="MobiDB-lite"/>
    </source>
</evidence>
<dbReference type="RefSeq" id="XP_069304169.1">
    <property type="nucleotide sequence ID" value="XM_069454754.1"/>
</dbReference>
<dbReference type="PANTHER" id="PTHR13954">
    <property type="entry name" value="IRE1-RELATED"/>
    <property type="match status" value="1"/>
</dbReference>
<feature type="domain" description="Protein kinase" evidence="2">
    <location>
        <begin position="71"/>
        <end position="377"/>
    </location>
</feature>
<feature type="region of interest" description="Disordered" evidence="1">
    <location>
        <begin position="1"/>
        <end position="21"/>
    </location>
</feature>
<organism evidence="3 4">
    <name type="scientific">Alternaria dauci</name>
    <dbReference type="NCBI Taxonomy" id="48095"/>
    <lineage>
        <taxon>Eukaryota</taxon>
        <taxon>Fungi</taxon>
        <taxon>Dikarya</taxon>
        <taxon>Ascomycota</taxon>
        <taxon>Pezizomycotina</taxon>
        <taxon>Dothideomycetes</taxon>
        <taxon>Pleosporomycetidae</taxon>
        <taxon>Pleosporales</taxon>
        <taxon>Pleosporineae</taxon>
        <taxon>Pleosporaceae</taxon>
        <taxon>Alternaria</taxon>
        <taxon>Alternaria sect. Porri</taxon>
    </lineage>
</organism>
<name>A0ABR3UB75_9PLEO</name>
<gene>
    <name evidence="3" type="ORF">ACET3X_008567</name>
</gene>
<dbReference type="EMBL" id="JBHGVX010000008">
    <property type="protein sequence ID" value="KAL1793585.1"/>
    <property type="molecule type" value="Genomic_DNA"/>
</dbReference>
<feature type="compositionally biased region" description="Basic and acidic residues" evidence="1">
    <location>
        <begin position="300"/>
        <end position="336"/>
    </location>
</feature>
<dbReference type="PANTHER" id="PTHR13954:SF6">
    <property type="entry name" value="NON-SPECIFIC SERINE_THREONINE PROTEIN KINASE"/>
    <property type="match status" value="1"/>
</dbReference>
<feature type="compositionally biased region" description="Pro residues" evidence="1">
    <location>
        <begin position="1"/>
        <end position="10"/>
    </location>
</feature>
<proteinExistence type="predicted"/>
<dbReference type="InterPro" id="IPR000719">
    <property type="entry name" value="Prot_kinase_dom"/>
</dbReference>
<keyword evidence="4" id="KW-1185">Reference proteome</keyword>
<dbReference type="SUPFAM" id="SSF56112">
    <property type="entry name" value="Protein kinase-like (PK-like)"/>
    <property type="match status" value="1"/>
</dbReference>
<protein>
    <recommendedName>
        <fullName evidence="2">Protein kinase domain-containing protein</fullName>
    </recommendedName>
</protein>
<dbReference type="PROSITE" id="PS00108">
    <property type="entry name" value="PROTEIN_KINASE_ST"/>
    <property type="match status" value="1"/>
</dbReference>
<accession>A0ABR3UB75</accession>
<comment type="caution">
    <text evidence="3">The sequence shown here is derived from an EMBL/GenBank/DDBJ whole genome shotgun (WGS) entry which is preliminary data.</text>
</comment>
<dbReference type="PROSITE" id="PS50011">
    <property type="entry name" value="PROTEIN_KINASE_DOM"/>
    <property type="match status" value="1"/>
</dbReference>
<evidence type="ECO:0000259" key="2">
    <source>
        <dbReference type="PROSITE" id="PS50011"/>
    </source>
</evidence>
<sequence>MHAAPRPPAARSPAKPARPIKNGLVLHRSRNYDGTIRAIYHSKIYPDSIWYAETEKPDDNSAPDPDPYTWDTPPRLINLSNTRPVYSSLTMTSAKFYKKDRMYAKTMDYLRYSRELFGQSQFLKDVMLREIANCELLRKNPHPNICRYYGVDYDTKTKGVTALLFWKYAMTLTEFVTEKHIFDPEKCVQDIRQGIQHIHSLGYAHVDIKPSNIFVDLKARPVRFVVGDFDSMQRQGSKLSYKCGTIGWRPEKADNEDYKVSVEQDWFGLEMVKAWIREKGNGKPMAGKVYPKTSRILKEAKKRVESNENAKAKEKAEIAKEAKAIPKADALKKISAAEKASPRKPAANKKPQEPAKKHPTSPKKKPGAPKKLRAAPQ</sequence>
<dbReference type="Gene3D" id="1.10.510.10">
    <property type="entry name" value="Transferase(Phosphotransferase) domain 1"/>
    <property type="match status" value="1"/>
</dbReference>
<dbReference type="InterPro" id="IPR008271">
    <property type="entry name" value="Ser/Thr_kinase_AS"/>
</dbReference>
<dbReference type="SMART" id="SM00220">
    <property type="entry name" value="S_TKc"/>
    <property type="match status" value="1"/>
</dbReference>
<dbReference type="Pfam" id="PF00069">
    <property type="entry name" value="Pkinase"/>
    <property type="match status" value="1"/>
</dbReference>
<reference evidence="3 4" key="1">
    <citation type="submission" date="2024-09" db="EMBL/GenBank/DDBJ databases">
        <title>T2T genomes of carrot and Alternaria dauci and their utility for understanding host-pathogen interaction during carrot leaf blight disease.</title>
        <authorList>
            <person name="Liu W."/>
            <person name="Xu S."/>
            <person name="Ou C."/>
            <person name="Liu X."/>
            <person name="Zhuang F."/>
            <person name="Deng X.W."/>
        </authorList>
    </citation>
    <scope>NUCLEOTIDE SEQUENCE [LARGE SCALE GENOMIC DNA]</scope>
    <source>
        <strain evidence="3 4">A2016</strain>
    </source>
</reference>
<dbReference type="InterPro" id="IPR045133">
    <property type="entry name" value="IRE1/2-like"/>
</dbReference>
<dbReference type="Proteomes" id="UP001578633">
    <property type="component" value="Chromosome 8"/>
</dbReference>
<dbReference type="InterPro" id="IPR011009">
    <property type="entry name" value="Kinase-like_dom_sf"/>
</dbReference>
<feature type="compositionally biased region" description="Basic residues" evidence="1">
    <location>
        <begin position="357"/>
        <end position="377"/>
    </location>
</feature>